<dbReference type="EMBL" id="DS113332">
    <property type="protein sequence ID" value="EAY10788.1"/>
    <property type="molecule type" value="Genomic_DNA"/>
</dbReference>
<name>A2E9A3_TRIV3</name>
<dbReference type="KEGG" id="tva:4768725"/>
<dbReference type="VEuPathDB" id="TrichDB:TVAG_121920"/>
<organism evidence="1 2">
    <name type="scientific">Trichomonas vaginalis (strain ATCC PRA-98 / G3)</name>
    <dbReference type="NCBI Taxonomy" id="412133"/>
    <lineage>
        <taxon>Eukaryota</taxon>
        <taxon>Metamonada</taxon>
        <taxon>Parabasalia</taxon>
        <taxon>Trichomonadida</taxon>
        <taxon>Trichomonadidae</taxon>
        <taxon>Trichomonas</taxon>
    </lineage>
</organism>
<sequence>MHSTTSITYTKKYVGNTQTGNVYLWGPNGCIHVEHFDCNPRRKQDPVIGTTFQEAYNRCKDIQRQYEPVFENSATNIESRFVDEMETDSPIGFIFQIDQCEPTPPDWPEIEDPFQDFEEPSLPNSHQDLIHININIAFERYHS</sequence>
<dbReference type="AlphaFoldDB" id="A2E9A3"/>
<dbReference type="Proteomes" id="UP000001542">
    <property type="component" value="Unassembled WGS sequence"/>
</dbReference>
<reference evidence="1" key="2">
    <citation type="journal article" date="2007" name="Science">
        <title>Draft genome sequence of the sexually transmitted pathogen Trichomonas vaginalis.</title>
        <authorList>
            <person name="Carlton J.M."/>
            <person name="Hirt R.P."/>
            <person name="Silva J.C."/>
            <person name="Delcher A.L."/>
            <person name="Schatz M."/>
            <person name="Zhao Q."/>
            <person name="Wortman J.R."/>
            <person name="Bidwell S.L."/>
            <person name="Alsmark U.C.M."/>
            <person name="Besteiro S."/>
            <person name="Sicheritz-Ponten T."/>
            <person name="Noel C.J."/>
            <person name="Dacks J.B."/>
            <person name="Foster P.G."/>
            <person name="Simillion C."/>
            <person name="Van de Peer Y."/>
            <person name="Miranda-Saavedra D."/>
            <person name="Barton G.J."/>
            <person name="Westrop G.D."/>
            <person name="Mueller S."/>
            <person name="Dessi D."/>
            <person name="Fiori P.L."/>
            <person name="Ren Q."/>
            <person name="Paulsen I."/>
            <person name="Zhang H."/>
            <person name="Bastida-Corcuera F.D."/>
            <person name="Simoes-Barbosa A."/>
            <person name="Brown M.T."/>
            <person name="Hayes R.D."/>
            <person name="Mukherjee M."/>
            <person name="Okumura C.Y."/>
            <person name="Schneider R."/>
            <person name="Smith A.J."/>
            <person name="Vanacova S."/>
            <person name="Villalvazo M."/>
            <person name="Haas B.J."/>
            <person name="Pertea M."/>
            <person name="Feldblyum T.V."/>
            <person name="Utterback T.R."/>
            <person name="Shu C.L."/>
            <person name="Osoegawa K."/>
            <person name="de Jong P.J."/>
            <person name="Hrdy I."/>
            <person name="Horvathova L."/>
            <person name="Zubacova Z."/>
            <person name="Dolezal P."/>
            <person name="Malik S.B."/>
            <person name="Logsdon J.M. Jr."/>
            <person name="Henze K."/>
            <person name="Gupta A."/>
            <person name="Wang C.C."/>
            <person name="Dunne R.L."/>
            <person name="Upcroft J.A."/>
            <person name="Upcroft P."/>
            <person name="White O."/>
            <person name="Salzberg S.L."/>
            <person name="Tang P."/>
            <person name="Chiu C.-H."/>
            <person name="Lee Y.-S."/>
            <person name="Embley T.M."/>
            <person name="Coombs G.H."/>
            <person name="Mottram J.C."/>
            <person name="Tachezy J."/>
            <person name="Fraser-Liggett C.M."/>
            <person name="Johnson P.J."/>
        </authorList>
    </citation>
    <scope>NUCLEOTIDE SEQUENCE [LARGE SCALE GENOMIC DNA]</scope>
    <source>
        <strain evidence="1">G3</strain>
    </source>
</reference>
<accession>A2E9A3</accession>
<evidence type="ECO:0000313" key="2">
    <source>
        <dbReference type="Proteomes" id="UP000001542"/>
    </source>
</evidence>
<proteinExistence type="predicted"/>
<dbReference type="RefSeq" id="XP_001323011.1">
    <property type="nucleotide sequence ID" value="XM_001322976.1"/>
</dbReference>
<evidence type="ECO:0000313" key="1">
    <source>
        <dbReference type="EMBL" id="EAY10788.1"/>
    </source>
</evidence>
<reference evidence="1" key="1">
    <citation type="submission" date="2006-10" db="EMBL/GenBank/DDBJ databases">
        <authorList>
            <person name="Amadeo P."/>
            <person name="Zhao Q."/>
            <person name="Wortman J."/>
            <person name="Fraser-Liggett C."/>
            <person name="Carlton J."/>
        </authorList>
    </citation>
    <scope>NUCLEOTIDE SEQUENCE</scope>
    <source>
        <strain evidence="1">G3</strain>
    </source>
</reference>
<dbReference type="VEuPathDB" id="TrichDB:TVAGG3_0421270"/>
<keyword evidence="2" id="KW-1185">Reference proteome</keyword>
<gene>
    <name evidence="1" type="ORF">TVAG_121920</name>
</gene>
<dbReference type="InParanoid" id="A2E9A3"/>
<protein>
    <submittedName>
        <fullName evidence="1">Uncharacterized protein</fullName>
    </submittedName>
</protein>